<comment type="catalytic activity">
    <reaction evidence="1">
        <text>Hydrolysis of terminal non-reducing N-acetyl-D-hexosamine residues in N-acetyl-beta-D-hexosaminides.</text>
        <dbReference type="EC" id="3.2.1.52"/>
    </reaction>
</comment>
<dbReference type="Gene3D" id="3.30.379.10">
    <property type="entry name" value="Chitobiase/beta-hexosaminidase domain 2-like"/>
    <property type="match status" value="1"/>
</dbReference>
<proteinExistence type="inferred from homology"/>
<protein>
    <recommendedName>
        <fullName evidence="3">beta-N-acetylhexosaminidase</fullName>
        <ecNumber evidence="3">3.2.1.52</ecNumber>
    </recommendedName>
</protein>
<evidence type="ECO:0000256" key="5">
    <source>
        <dbReference type="ARBA" id="ARBA00023295"/>
    </source>
</evidence>
<keyword evidence="10" id="KW-1185">Reference proteome</keyword>
<dbReference type="GO" id="GO:0005975">
    <property type="term" value="P:carbohydrate metabolic process"/>
    <property type="evidence" value="ECO:0007669"/>
    <property type="project" value="InterPro"/>
</dbReference>
<dbReference type="SUPFAM" id="SSF55545">
    <property type="entry name" value="beta-N-acetylhexosaminidase-like domain"/>
    <property type="match status" value="1"/>
</dbReference>
<evidence type="ECO:0000256" key="3">
    <source>
        <dbReference type="ARBA" id="ARBA00012663"/>
    </source>
</evidence>
<dbReference type="Pfam" id="PF02838">
    <property type="entry name" value="Glyco_hydro_20b"/>
    <property type="match status" value="1"/>
</dbReference>
<evidence type="ECO:0000256" key="6">
    <source>
        <dbReference type="PIRSR" id="PIRSR625705-1"/>
    </source>
</evidence>
<dbReference type="PRINTS" id="PR00738">
    <property type="entry name" value="GLHYDRLASE20"/>
</dbReference>
<dbReference type="Gene3D" id="3.20.20.80">
    <property type="entry name" value="Glycosidases"/>
    <property type="match status" value="1"/>
</dbReference>
<evidence type="ECO:0000313" key="9">
    <source>
        <dbReference type="EMBL" id="EMR68685.1"/>
    </source>
</evidence>
<organism evidence="9 10">
    <name type="scientific">Eutypa lata (strain UCR-EL1)</name>
    <name type="common">Grapevine dieback disease fungus</name>
    <name type="synonym">Eutypa armeniacae</name>
    <dbReference type="NCBI Taxonomy" id="1287681"/>
    <lineage>
        <taxon>Eukaryota</taxon>
        <taxon>Fungi</taxon>
        <taxon>Dikarya</taxon>
        <taxon>Ascomycota</taxon>
        <taxon>Pezizomycotina</taxon>
        <taxon>Sordariomycetes</taxon>
        <taxon>Xylariomycetidae</taxon>
        <taxon>Xylariales</taxon>
        <taxon>Diatrypaceae</taxon>
        <taxon>Eutypa</taxon>
    </lineage>
</organism>
<dbReference type="eggNOG" id="KOG2499">
    <property type="taxonomic scope" value="Eukaryota"/>
</dbReference>
<dbReference type="AlphaFoldDB" id="M7TPR9"/>
<dbReference type="Pfam" id="PF00728">
    <property type="entry name" value="Glyco_hydro_20"/>
    <property type="match status" value="1"/>
</dbReference>
<dbReference type="InterPro" id="IPR015882">
    <property type="entry name" value="HEX_bac_N"/>
</dbReference>
<evidence type="ECO:0000256" key="2">
    <source>
        <dbReference type="ARBA" id="ARBA00006285"/>
    </source>
</evidence>
<dbReference type="HOGENOM" id="CLU_010969_1_0_1"/>
<gene>
    <name evidence="9" type="ORF">UCREL1_4289</name>
</gene>
<dbReference type="PANTHER" id="PTHR43678:SF1">
    <property type="entry name" value="BETA-N-ACETYLHEXOSAMINIDASE"/>
    <property type="match status" value="1"/>
</dbReference>
<dbReference type="SUPFAM" id="SSF51445">
    <property type="entry name" value="(Trans)glycosidases"/>
    <property type="match status" value="1"/>
</dbReference>
<dbReference type="InterPro" id="IPR029018">
    <property type="entry name" value="Hex-like_dom2"/>
</dbReference>
<dbReference type="OrthoDB" id="428480at2759"/>
<dbReference type="InterPro" id="IPR017853">
    <property type="entry name" value="GH"/>
</dbReference>
<evidence type="ECO:0000259" key="8">
    <source>
        <dbReference type="Pfam" id="PF02838"/>
    </source>
</evidence>
<dbReference type="InterPro" id="IPR025705">
    <property type="entry name" value="Beta_hexosaminidase_sua/sub"/>
</dbReference>
<dbReference type="EMBL" id="KB706192">
    <property type="protein sequence ID" value="EMR68685.1"/>
    <property type="molecule type" value="Genomic_DNA"/>
</dbReference>
<dbReference type="Proteomes" id="UP000012174">
    <property type="component" value="Unassembled WGS sequence"/>
</dbReference>
<feature type="active site" description="Proton donor" evidence="6">
    <location>
        <position position="320"/>
    </location>
</feature>
<evidence type="ECO:0000256" key="4">
    <source>
        <dbReference type="ARBA" id="ARBA00022801"/>
    </source>
</evidence>
<dbReference type="InterPro" id="IPR015883">
    <property type="entry name" value="Glyco_hydro_20_cat"/>
</dbReference>
<feature type="domain" description="Beta-hexosaminidase bacterial type N-terminal" evidence="8">
    <location>
        <begin position="103"/>
        <end position="158"/>
    </location>
</feature>
<evidence type="ECO:0000256" key="1">
    <source>
        <dbReference type="ARBA" id="ARBA00001231"/>
    </source>
</evidence>
<dbReference type="PANTHER" id="PTHR43678">
    <property type="entry name" value="PUTATIVE (AFU_ORTHOLOGUE AFUA_2G00640)-RELATED"/>
    <property type="match status" value="1"/>
</dbReference>
<dbReference type="KEGG" id="ela:UCREL1_4289"/>
<dbReference type="GO" id="GO:0004563">
    <property type="term" value="F:beta-N-acetylhexosaminidase activity"/>
    <property type="evidence" value="ECO:0007669"/>
    <property type="project" value="UniProtKB-EC"/>
</dbReference>
<feature type="domain" description="Glycoside hydrolase family 20 catalytic" evidence="7">
    <location>
        <begin position="161"/>
        <end position="429"/>
    </location>
</feature>
<sequence length="652" mass="72343">MALQPLPPPPIDRIVPNATAPAFDFTKIPRTIFITSDLASRRDSEGLTLIPPSGQEFAQTFVEDLTVLTGDEWTLKITDKPGCVVSGIFMATYDDDAAKLVYENGTPTEEGYVLEVAGGKATIRGSGSRGAWWGTRTLLQQLMISNWTSLPELTITDAPAYATRGFLLDAGRKWYSKDFLKELCTYASFFKMSEFHYHTSDNYPLNRGRNATWQDVYAQFSLHPESDELQGLVQRPDETLSREDFEDLQQHCARRGMTIIPEIEAPGHCLTITKWKPELALEKKDLLNLTHPESIPTVKKIWAEFLPWFQTKEVHIGADEYDSTLADDYITFVNEMSTFIQETSGKKVRIWGTEEPSENLTISKDVIVQHWQYGQSDPVELQKSGYDLINSQDWWAYMSLKNDHMPILPAPYAQFFNESRALNFADVDGWQWQPALFNQVNTTEQLENGASGNKGAIMAAWNDNGPDATTQLEAYYAMRRGIPLVGAKAWSGARGPQLDAATVDESIDFLSAHAPAQNLDRKLQGQSSSTDELVSWTRSSESETVELGYGSKGMNYTLAITATGPFTLSSSDVTLTLTEGGTLIFEADHYKYRLQSVAEEDGFDPGHPGRIWANATSSTHKAVAVPTPAEITVTGDTVGGSRLESDGFCGTP</sequence>
<reference evidence="10" key="1">
    <citation type="journal article" date="2013" name="Genome Announc.">
        <title>Draft genome sequence of the grapevine dieback fungus Eutypa lata UCR-EL1.</title>
        <authorList>
            <person name="Blanco-Ulate B."/>
            <person name="Rolshausen P.E."/>
            <person name="Cantu D."/>
        </authorList>
    </citation>
    <scope>NUCLEOTIDE SEQUENCE [LARGE SCALE GENOMIC DNA]</scope>
    <source>
        <strain evidence="10">UCR-EL1</strain>
    </source>
</reference>
<dbReference type="InterPro" id="IPR052764">
    <property type="entry name" value="GH20_Enzymes"/>
</dbReference>
<evidence type="ECO:0000259" key="7">
    <source>
        <dbReference type="Pfam" id="PF00728"/>
    </source>
</evidence>
<keyword evidence="4 9" id="KW-0378">Hydrolase</keyword>
<dbReference type="CDD" id="cd06564">
    <property type="entry name" value="GH20_DspB_LnbB-like"/>
    <property type="match status" value="1"/>
</dbReference>
<keyword evidence="5" id="KW-0326">Glycosidase</keyword>
<dbReference type="STRING" id="1287681.M7TPR9"/>
<dbReference type="OMA" id="GWQWTPA"/>
<evidence type="ECO:0000313" key="10">
    <source>
        <dbReference type="Proteomes" id="UP000012174"/>
    </source>
</evidence>
<comment type="similarity">
    <text evidence="2">Belongs to the glycosyl hydrolase 20 family.</text>
</comment>
<dbReference type="EC" id="3.2.1.52" evidence="3"/>
<name>M7TPR9_EUTLA</name>
<accession>M7TPR9</accession>